<dbReference type="Proteomes" id="UP000683429">
    <property type="component" value="Chromosome"/>
</dbReference>
<evidence type="ECO:0000313" key="1">
    <source>
        <dbReference type="EMBL" id="QWU16625.1"/>
    </source>
</evidence>
<keyword evidence="4" id="KW-1185">Reference proteome</keyword>
<evidence type="ECO:0000313" key="4">
    <source>
        <dbReference type="Proteomes" id="UP000683429"/>
    </source>
</evidence>
<organism evidence="2 3">
    <name type="scientific">Paenibacillus sophorae</name>
    <dbReference type="NCBI Taxonomy" id="1333845"/>
    <lineage>
        <taxon>Bacteria</taxon>
        <taxon>Bacillati</taxon>
        <taxon>Bacillota</taxon>
        <taxon>Bacilli</taxon>
        <taxon>Bacillales</taxon>
        <taxon>Paenibacillaceae</taxon>
        <taxon>Paenibacillus</taxon>
    </lineage>
</organism>
<dbReference type="EMBL" id="FODH01000007">
    <property type="protein sequence ID" value="SEO42917.1"/>
    <property type="molecule type" value="Genomic_DNA"/>
</dbReference>
<accession>A0A1H8PMH5</accession>
<dbReference type="InterPro" id="IPR025365">
    <property type="entry name" value="DUF4269"/>
</dbReference>
<gene>
    <name evidence="1" type="ORF">KP014_05205</name>
    <name evidence="2" type="ORF">SAMN04487895_107260</name>
</gene>
<reference evidence="1 4" key="2">
    <citation type="submission" date="2021-06" db="EMBL/GenBank/DDBJ databases">
        <title>Whole genome sequence of Paenibacillus sophorae DSM23020 for comparative genomics.</title>
        <authorList>
            <person name="Kim M.-J."/>
            <person name="Lee G."/>
            <person name="Shin J.-H."/>
        </authorList>
    </citation>
    <scope>NUCLEOTIDE SEQUENCE [LARGE SCALE GENOMIC DNA]</scope>
    <source>
        <strain evidence="1 4">DSM 23020</strain>
    </source>
</reference>
<evidence type="ECO:0000313" key="2">
    <source>
        <dbReference type="EMBL" id="SEO42917.1"/>
    </source>
</evidence>
<dbReference type="RefSeq" id="WP_036597238.1">
    <property type="nucleotide sequence ID" value="NZ_CP076607.1"/>
</dbReference>
<sequence length="197" mass="21843">MTAFDDWKDLSYLKNGSPVQREVHALLKDLKLMNALADWDPVLAGTVPLGLQVPGSDLDILCEVHDFGAFRDAVERCFGGAADYRCSSREVNGKPRIVARFTAGKWPVEIFGQPVPVRRQNGYIHMVVEARILGILGEGFRDRVRLLKADGIKTEPAFAQLLALEGDPYISLLQLERLDEPALEALCRKVWPKSGSA</sequence>
<dbReference type="AlphaFoldDB" id="A0A1H8PMH5"/>
<reference evidence="2 3" key="1">
    <citation type="submission" date="2016-10" db="EMBL/GenBank/DDBJ databases">
        <authorList>
            <person name="de Groot N.N."/>
        </authorList>
    </citation>
    <scope>NUCLEOTIDE SEQUENCE [LARGE SCALE GENOMIC DNA]</scope>
    <source>
        <strain evidence="2 3">CGMCC 1.10238</strain>
    </source>
</reference>
<protein>
    <submittedName>
        <fullName evidence="1">DUF4269 domain-containing protein</fullName>
    </submittedName>
</protein>
<proteinExistence type="predicted"/>
<name>A0A1H8PMH5_9BACL</name>
<dbReference type="STRING" id="1333845.SAMN04487895_107260"/>
<dbReference type="Pfam" id="PF14091">
    <property type="entry name" value="DUF4269"/>
    <property type="match status" value="1"/>
</dbReference>
<dbReference type="OrthoDB" id="6402248at2"/>
<dbReference type="Proteomes" id="UP000198809">
    <property type="component" value="Unassembled WGS sequence"/>
</dbReference>
<dbReference type="EMBL" id="CP076607">
    <property type="protein sequence ID" value="QWU16625.1"/>
    <property type="molecule type" value="Genomic_DNA"/>
</dbReference>
<evidence type="ECO:0000313" key="3">
    <source>
        <dbReference type="Proteomes" id="UP000198809"/>
    </source>
</evidence>